<gene>
    <name evidence="1" type="ORF">AVEN_274438_1</name>
</gene>
<accession>A0A4Y2F4I2</accession>
<proteinExistence type="predicted"/>
<evidence type="ECO:0000313" key="2">
    <source>
        <dbReference type="Proteomes" id="UP000499080"/>
    </source>
</evidence>
<sequence>MFNGIRFGTKTLWPLNQDLTTLLLNRPVYVQKQPNNRIHKYSGEHEAQYEVFLPSFPRQRIAQKKILGILRGRRRSLKTGCRNGPVFCKPKKGSGEFTYCLCPQVETVEEMTAPMIAWKDGTRLRE</sequence>
<comment type="caution">
    <text evidence="1">The sequence shown here is derived from an EMBL/GenBank/DDBJ whole genome shotgun (WGS) entry which is preliminary data.</text>
</comment>
<reference evidence="1 2" key="1">
    <citation type="journal article" date="2019" name="Sci. Rep.">
        <title>Orb-weaving spider Araneus ventricosus genome elucidates the spidroin gene catalogue.</title>
        <authorList>
            <person name="Kono N."/>
            <person name="Nakamura H."/>
            <person name="Ohtoshi R."/>
            <person name="Moran D.A.P."/>
            <person name="Shinohara A."/>
            <person name="Yoshida Y."/>
            <person name="Fujiwara M."/>
            <person name="Mori M."/>
            <person name="Tomita M."/>
            <person name="Arakawa K."/>
        </authorList>
    </citation>
    <scope>NUCLEOTIDE SEQUENCE [LARGE SCALE GENOMIC DNA]</scope>
</reference>
<organism evidence="1 2">
    <name type="scientific">Araneus ventricosus</name>
    <name type="common">Orbweaver spider</name>
    <name type="synonym">Epeira ventricosa</name>
    <dbReference type="NCBI Taxonomy" id="182803"/>
    <lineage>
        <taxon>Eukaryota</taxon>
        <taxon>Metazoa</taxon>
        <taxon>Ecdysozoa</taxon>
        <taxon>Arthropoda</taxon>
        <taxon>Chelicerata</taxon>
        <taxon>Arachnida</taxon>
        <taxon>Araneae</taxon>
        <taxon>Araneomorphae</taxon>
        <taxon>Entelegynae</taxon>
        <taxon>Araneoidea</taxon>
        <taxon>Araneidae</taxon>
        <taxon>Araneus</taxon>
    </lineage>
</organism>
<dbReference type="EMBL" id="BGPR01000801">
    <property type="protein sequence ID" value="GBM36031.1"/>
    <property type="molecule type" value="Genomic_DNA"/>
</dbReference>
<evidence type="ECO:0000313" key="1">
    <source>
        <dbReference type="EMBL" id="GBM36031.1"/>
    </source>
</evidence>
<keyword evidence="2" id="KW-1185">Reference proteome</keyword>
<name>A0A4Y2F4I2_ARAVE</name>
<dbReference type="AlphaFoldDB" id="A0A4Y2F4I2"/>
<dbReference type="Proteomes" id="UP000499080">
    <property type="component" value="Unassembled WGS sequence"/>
</dbReference>
<protein>
    <submittedName>
        <fullName evidence="1">Uncharacterized protein</fullName>
    </submittedName>
</protein>